<keyword evidence="1" id="KW-1133">Transmembrane helix</keyword>
<dbReference type="Proteomes" id="UP001212997">
    <property type="component" value="Unassembled WGS sequence"/>
</dbReference>
<accession>A0AAD5UWL2</accession>
<dbReference type="SUPFAM" id="SSF48371">
    <property type="entry name" value="ARM repeat"/>
    <property type="match status" value="1"/>
</dbReference>
<dbReference type="EMBL" id="JANAWD010000434">
    <property type="protein sequence ID" value="KAJ3479512.1"/>
    <property type="molecule type" value="Genomic_DNA"/>
</dbReference>
<keyword evidence="1" id="KW-0472">Membrane</keyword>
<reference evidence="2" key="1">
    <citation type="submission" date="2022-07" db="EMBL/GenBank/DDBJ databases">
        <title>Genome Sequence of Physisporinus lineatus.</title>
        <authorList>
            <person name="Buettner E."/>
        </authorList>
    </citation>
    <scope>NUCLEOTIDE SEQUENCE</scope>
    <source>
        <strain evidence="2">VT162</strain>
    </source>
</reference>
<organism evidence="2 3">
    <name type="scientific">Meripilus lineatus</name>
    <dbReference type="NCBI Taxonomy" id="2056292"/>
    <lineage>
        <taxon>Eukaryota</taxon>
        <taxon>Fungi</taxon>
        <taxon>Dikarya</taxon>
        <taxon>Basidiomycota</taxon>
        <taxon>Agaricomycotina</taxon>
        <taxon>Agaricomycetes</taxon>
        <taxon>Polyporales</taxon>
        <taxon>Meripilaceae</taxon>
        <taxon>Meripilus</taxon>
    </lineage>
</organism>
<protein>
    <submittedName>
        <fullName evidence="2">Uncharacterized protein</fullName>
    </submittedName>
</protein>
<keyword evidence="3" id="KW-1185">Reference proteome</keyword>
<evidence type="ECO:0000313" key="2">
    <source>
        <dbReference type="EMBL" id="KAJ3479512.1"/>
    </source>
</evidence>
<sequence length="813" mass="90675">MNSEPQVNRGDYDGGLPSTEALNTFSQPTLVKELLEDDPQKLSAAIRSMHLRRDPARYGVLRALKVLLNSRTTPSWDKLRAFNSTGLVYVLLEIAADESIYTEPDSLQKTVFLNSLFLSMRLLLQLSTHNQSIPVVQPILQRLVLVFTALWKTASSDMTNNSFAFSWDVDEEGEFRQILAVMVEVYVQTHRKYLQVLPPISSFAPHIMMYCWVIASADGCSKRIIETLFAFSLTKDSASKRQWYEEVSAVDGAFAPTAVKALISYMRKPGLLGELLEKYLAFSTSFILFGRSVFSRPIMDNLKKLVLSLGSTSQREICCGEGGWDCEEGNKRDDIARAAYGCIGYIFAIAQPTSGQTWVGDVGDQILSTGPIILMMADHIPDAADRGDNIFVARMSKVLSVYGEVVIFVRRVIGQTTAEFVRGETERDLFTSNDLCLIMTTWIFVPTSCSQLRIQRQYSTSSFNNLLASGAMEELHSGTKDSDDSSSSMESSYEHYLDFVGSMLENLPDQVPVTLRCMHSNHDPFKKPFLEALADLLERGVPSHFNALNASDLIHILLEILDETSFTEVDQPEDVAVLNTTFCSLCHLLMRCPDPERLPLPLIEPILQGLAAIFTKLWETASSDIDHDVYAFGWDRRKEGEFREILLKILDFYVVAYVTCLRDAPPMTSYVAHIAVYCWAVSDPEDWSSDIVTILYPFSSPRDPPTSQQWLKEVAVLDAGFASRAAKSLTLCVRQPWLLGQTLEMYMEFWKAFIVFGSATFHGVILDNLAVLVLSLGSVLRRGMCCGQSGKGCQNGHGCESSPIAGSVFTIMG</sequence>
<dbReference type="InterPro" id="IPR016024">
    <property type="entry name" value="ARM-type_fold"/>
</dbReference>
<gene>
    <name evidence="2" type="ORF">NLI96_g9010</name>
</gene>
<keyword evidence="1" id="KW-0812">Transmembrane</keyword>
<evidence type="ECO:0000313" key="3">
    <source>
        <dbReference type="Proteomes" id="UP001212997"/>
    </source>
</evidence>
<dbReference type="AlphaFoldDB" id="A0AAD5UWL2"/>
<comment type="caution">
    <text evidence="2">The sequence shown here is derived from an EMBL/GenBank/DDBJ whole genome shotgun (WGS) entry which is preliminary data.</text>
</comment>
<name>A0AAD5UWL2_9APHY</name>
<proteinExistence type="predicted"/>
<evidence type="ECO:0000256" key="1">
    <source>
        <dbReference type="SAM" id="Phobius"/>
    </source>
</evidence>
<feature type="transmembrane region" description="Helical" evidence="1">
    <location>
        <begin position="749"/>
        <end position="774"/>
    </location>
</feature>